<keyword evidence="2" id="KW-1185">Reference proteome</keyword>
<proteinExistence type="predicted"/>
<reference evidence="1 2" key="1">
    <citation type="submission" date="2015-08" db="EMBL/GenBank/DDBJ databases">
        <title>Ancestral chromatin configuration constrains chromatin evolution on differentiating sex chromosomes in Drosophila.</title>
        <authorList>
            <person name="Zhou Q."/>
            <person name="Bachtrog D."/>
        </authorList>
    </citation>
    <scope>NUCLEOTIDE SEQUENCE [LARGE SCALE GENOMIC DNA]</scope>
    <source>
        <tissue evidence="1">Whole larvae</tissue>
    </source>
</reference>
<dbReference type="Proteomes" id="UP000494163">
    <property type="component" value="Chromosome 2L"/>
</dbReference>
<protein>
    <submittedName>
        <fullName evidence="1">CG18316</fullName>
    </submittedName>
</protein>
<dbReference type="EMBL" id="CP012523">
    <property type="protein sequence ID" value="ALC39175.1"/>
    <property type="molecule type" value="Genomic_DNA"/>
</dbReference>
<organism evidence="1 2">
    <name type="scientific">Drosophila busckii</name>
    <name type="common">Fruit fly</name>
    <dbReference type="NCBI Taxonomy" id="30019"/>
    <lineage>
        <taxon>Eukaryota</taxon>
        <taxon>Metazoa</taxon>
        <taxon>Ecdysozoa</taxon>
        <taxon>Arthropoda</taxon>
        <taxon>Hexapoda</taxon>
        <taxon>Insecta</taxon>
        <taxon>Pterygota</taxon>
        <taxon>Neoptera</taxon>
        <taxon>Endopterygota</taxon>
        <taxon>Diptera</taxon>
        <taxon>Brachycera</taxon>
        <taxon>Muscomorpha</taxon>
        <taxon>Ephydroidea</taxon>
        <taxon>Drosophilidae</taxon>
        <taxon>Drosophila</taxon>
    </lineage>
</organism>
<dbReference type="AlphaFoldDB" id="A0A0M4EQB5"/>
<name>A0A0M4EQB5_DROBS</name>
<sequence>MKPEKTHRKKASTVRRCPPRRIPKSVLTRTIEILDDSSDEFWLNKNSSCAPPINYEASLEEKHSDTYKKLNLARNCLLTRDWQNLAKLLTSNLFGSTVVQKCSIPIFSEVSVYHSHYLS</sequence>
<dbReference type="OrthoDB" id="8046192at2759"/>
<accession>A0A0M4EQB5</accession>
<evidence type="ECO:0000313" key="2">
    <source>
        <dbReference type="Proteomes" id="UP000494163"/>
    </source>
</evidence>
<evidence type="ECO:0000313" key="1">
    <source>
        <dbReference type="EMBL" id="ALC39175.1"/>
    </source>
</evidence>
<dbReference type="OMA" id="FWLNKNC"/>
<gene>
    <name evidence="1" type="ORF">Dbus_chr2Lg1260</name>
</gene>